<dbReference type="Pfam" id="PF07171">
    <property type="entry name" value="MlrC_C"/>
    <property type="match status" value="1"/>
</dbReference>
<dbReference type="Pfam" id="PF07364">
    <property type="entry name" value="DUF1485"/>
    <property type="match status" value="1"/>
</dbReference>
<evidence type="ECO:0000313" key="6">
    <source>
        <dbReference type="Proteomes" id="UP000274097"/>
    </source>
</evidence>
<dbReference type="InterPro" id="IPR009197">
    <property type="entry name" value="MlrC"/>
</dbReference>
<dbReference type="GO" id="GO:0046872">
    <property type="term" value="F:metal ion binding"/>
    <property type="evidence" value="ECO:0007669"/>
    <property type="project" value="UniProtKB-KW"/>
</dbReference>
<gene>
    <name evidence="4" type="ORF">D6Z83_00455</name>
    <name evidence="5" type="ORF">EBE87_22170</name>
</gene>
<evidence type="ECO:0000256" key="1">
    <source>
        <dbReference type="PIRNR" id="PIRNR012702"/>
    </source>
</evidence>
<keyword evidence="1" id="KW-0482">Metalloprotease</keyword>
<comment type="cofactor">
    <cofactor evidence="1">
        <name>Zn(2+)</name>
        <dbReference type="ChEBI" id="CHEBI:29105"/>
    </cofactor>
    <text evidence="1">Binds 1 zinc ion per subunit.</text>
</comment>
<dbReference type="PIRSF" id="PIRSF012702">
    <property type="entry name" value="UCP012702"/>
    <property type="match status" value="1"/>
</dbReference>
<protein>
    <recommendedName>
        <fullName evidence="1">Microcystinase C</fullName>
        <shortName evidence="1">MlrC</shortName>
    </recommendedName>
</protein>
<evidence type="ECO:0000313" key="4">
    <source>
        <dbReference type="EMBL" id="RKK06170.1"/>
    </source>
</evidence>
<dbReference type="Proteomes" id="UP000278036">
    <property type="component" value="Unassembled WGS sequence"/>
</dbReference>
<dbReference type="EMBL" id="RFLX01000027">
    <property type="protein sequence ID" value="RMI17511.1"/>
    <property type="molecule type" value="Genomic_DNA"/>
</dbReference>
<dbReference type="EMBL" id="RAQU01000003">
    <property type="protein sequence ID" value="RKK06170.1"/>
    <property type="molecule type" value="Genomic_DNA"/>
</dbReference>
<keyword evidence="6" id="KW-1185">Reference proteome</keyword>
<keyword evidence="1" id="KW-0378">Hydrolase</keyword>
<keyword evidence="1" id="KW-0645">Protease</keyword>
<evidence type="ECO:0000313" key="7">
    <source>
        <dbReference type="Proteomes" id="UP000278036"/>
    </source>
</evidence>
<sequence length="486" mass="52843">MRIAIAQVSHETNTFSSELTDQAAFSIRSWIEGEEILRRHRGVRDYIGGMIDEAEALGGIELLPTFAAITSPSGYIRSETWAEIKRRVLDGLKAAMPFDAICLELHGAGVAESTGDIEGDLLRTLRLEFGTAMPIAATLDLHGNITERMIDNADMLFGVKEYPHVDMYDRGRDAIQNLGRMLRGALNPRMTLTRLPMVIPTTTTFHGPLKAVNARCAAWEAKPGIVHCAAYHGFPYADSPATCVSVIAIADGDEALAQKATRDVADFIWNQREVFAVSLPGAAEGLETALSCPESPVIVNETSDNPGAGAPGDGTWLLAEMLRRNVAGTCFAHLADAEAVAAAHQAGEGARIRVRLGGKVDVRHGTPLDVEAEVVMNTRCRFITSSPMGKGGERDYGLSTRLRIGNVDVIVTELKSQLLDDEMLKLHGMPMGRYKVIAIKSSQHFRAFFETAAARIVTVDTPGISTFNFDNFAFTSSVKYFYPLTE</sequence>
<comment type="similarity">
    <text evidence="1">Belongs to the peptidase M81 family.</text>
</comment>
<dbReference type="InterPro" id="IPR015995">
    <property type="entry name" value="MlrC_N"/>
</dbReference>
<dbReference type="OrthoDB" id="9782658at2"/>
<dbReference type="GO" id="GO:0006508">
    <property type="term" value="P:proteolysis"/>
    <property type="evidence" value="ECO:0007669"/>
    <property type="project" value="UniProtKB-KW"/>
</dbReference>
<evidence type="ECO:0000259" key="3">
    <source>
        <dbReference type="Pfam" id="PF07364"/>
    </source>
</evidence>
<dbReference type="GO" id="GO:0008237">
    <property type="term" value="F:metallopeptidase activity"/>
    <property type="evidence" value="ECO:0007669"/>
    <property type="project" value="UniProtKB-KW"/>
</dbReference>
<comment type="caution">
    <text evidence="4">The sequence shown here is derived from an EMBL/GenBank/DDBJ whole genome shotgun (WGS) entry which is preliminary data.</text>
</comment>
<comment type="function">
    <text evidence="1">Involved in peptidolytic degradation of cyclic heptapeptide hepatotoxin microcystin (MC).</text>
</comment>
<organism evidence="4 7">
    <name type="scientific">Teichococcus wenyumeiae</name>
    <dbReference type="NCBI Taxonomy" id="2478470"/>
    <lineage>
        <taxon>Bacteria</taxon>
        <taxon>Pseudomonadati</taxon>
        <taxon>Pseudomonadota</taxon>
        <taxon>Alphaproteobacteria</taxon>
        <taxon>Acetobacterales</taxon>
        <taxon>Roseomonadaceae</taxon>
        <taxon>Roseomonas</taxon>
    </lineage>
</organism>
<dbReference type="AlphaFoldDB" id="A0A3A9JIB4"/>
<dbReference type="RefSeq" id="WP_120636363.1">
    <property type="nucleotide sequence ID" value="NZ_RAQU01000003.1"/>
</dbReference>
<feature type="domain" description="Microcystin LR degradation protein MlrC C-terminal" evidence="2">
    <location>
        <begin position="301"/>
        <end position="474"/>
    </location>
</feature>
<proteinExistence type="inferred from homology"/>
<evidence type="ECO:0000313" key="5">
    <source>
        <dbReference type="EMBL" id="RMI17511.1"/>
    </source>
</evidence>
<feature type="domain" description="Microcystin LR degradation protein MlrC N-terminal" evidence="3">
    <location>
        <begin position="2"/>
        <end position="289"/>
    </location>
</feature>
<dbReference type="InterPro" id="IPR010799">
    <property type="entry name" value="MlrC_C"/>
</dbReference>
<reference evidence="4 7" key="1">
    <citation type="submission" date="2018-09" db="EMBL/GenBank/DDBJ databases">
        <title>Roseomonas sp. nov., isolated from feces of Tibetan antelopes in the Qinghai-Tibet plateau, China.</title>
        <authorList>
            <person name="Tian Z."/>
        </authorList>
    </citation>
    <scope>NUCLEOTIDE SEQUENCE [LARGE SCALE GENOMIC DNA]</scope>
    <source>
        <strain evidence="5 6">Z23</strain>
        <strain evidence="4 7">Z24</strain>
    </source>
</reference>
<accession>A0A3A9JIB4</accession>
<name>A0A3A9JIB4_9PROT</name>
<keyword evidence="1" id="KW-0479">Metal-binding</keyword>
<evidence type="ECO:0000259" key="2">
    <source>
        <dbReference type="Pfam" id="PF07171"/>
    </source>
</evidence>
<dbReference type="InParanoid" id="A0A3A9JIB4"/>
<dbReference type="Proteomes" id="UP000274097">
    <property type="component" value="Unassembled WGS sequence"/>
</dbReference>